<protein>
    <submittedName>
        <fullName evidence="2">DDE family transposase</fullName>
    </submittedName>
</protein>
<sequence>MTNYYFESDLENDLKQVGVSKEKRTTPIVQMSLAIDRAGLPVGYDLFSGNNHDSTMLIPALENMKNRYNLGRIILTADKALNSGKNLAFLVENNDGYIVSQKVRGASKTFIKEILKEEGYVYNSTKTFKIKSFFRERKTKNEKGEEIILKEKIVSCWSADYEAREKHKREKL</sequence>
<organism evidence="2 3">
    <name type="scientific">Serpentinicella alkaliphila</name>
    <dbReference type="NCBI Taxonomy" id="1734049"/>
    <lineage>
        <taxon>Bacteria</taxon>
        <taxon>Bacillati</taxon>
        <taxon>Bacillota</taxon>
        <taxon>Clostridia</taxon>
        <taxon>Peptostreptococcales</taxon>
        <taxon>Natronincolaceae</taxon>
        <taxon>Serpentinicella</taxon>
    </lineage>
</organism>
<dbReference type="Proteomes" id="UP000295504">
    <property type="component" value="Unassembled WGS sequence"/>
</dbReference>
<dbReference type="InterPro" id="IPR002559">
    <property type="entry name" value="Transposase_11"/>
</dbReference>
<comment type="caution">
    <text evidence="2">The sequence shown here is derived from an EMBL/GenBank/DDBJ whole genome shotgun (WGS) entry which is preliminary data.</text>
</comment>
<evidence type="ECO:0000313" key="2">
    <source>
        <dbReference type="EMBL" id="TCP97364.1"/>
    </source>
</evidence>
<evidence type="ECO:0000313" key="3">
    <source>
        <dbReference type="Proteomes" id="UP000295504"/>
    </source>
</evidence>
<feature type="domain" description="Transposase IS4-like" evidence="1">
    <location>
        <begin position="22"/>
        <end position="123"/>
    </location>
</feature>
<keyword evidence="3" id="KW-1185">Reference proteome</keyword>
<dbReference type="Pfam" id="PF01609">
    <property type="entry name" value="DDE_Tnp_1"/>
    <property type="match status" value="1"/>
</dbReference>
<dbReference type="GO" id="GO:0006313">
    <property type="term" value="P:DNA transposition"/>
    <property type="evidence" value="ECO:0007669"/>
    <property type="project" value="InterPro"/>
</dbReference>
<dbReference type="AlphaFoldDB" id="A0A4R2T916"/>
<proteinExistence type="predicted"/>
<evidence type="ECO:0000259" key="1">
    <source>
        <dbReference type="Pfam" id="PF01609"/>
    </source>
</evidence>
<dbReference type="EMBL" id="SLYC01000046">
    <property type="protein sequence ID" value="TCP97364.1"/>
    <property type="molecule type" value="Genomic_DNA"/>
</dbReference>
<name>A0A4R2T916_9FIRM</name>
<dbReference type="RefSeq" id="WP_165913761.1">
    <property type="nucleotide sequence ID" value="NZ_CP058648.1"/>
</dbReference>
<dbReference type="GO" id="GO:0003677">
    <property type="term" value="F:DNA binding"/>
    <property type="evidence" value="ECO:0007669"/>
    <property type="project" value="InterPro"/>
</dbReference>
<gene>
    <name evidence="2" type="ORF">EDD79_10465</name>
</gene>
<dbReference type="GO" id="GO:0004803">
    <property type="term" value="F:transposase activity"/>
    <property type="evidence" value="ECO:0007669"/>
    <property type="project" value="InterPro"/>
</dbReference>
<accession>A0A4R2T916</accession>
<reference evidence="2 3" key="1">
    <citation type="submission" date="2019-03" db="EMBL/GenBank/DDBJ databases">
        <title>Genomic Encyclopedia of Type Strains, Phase IV (KMG-IV): sequencing the most valuable type-strain genomes for metagenomic binning, comparative biology and taxonomic classification.</title>
        <authorList>
            <person name="Goeker M."/>
        </authorList>
    </citation>
    <scope>NUCLEOTIDE SEQUENCE [LARGE SCALE GENOMIC DNA]</scope>
    <source>
        <strain evidence="2 3">DSM 100013</strain>
    </source>
</reference>